<organism evidence="1 2">
    <name type="scientific">Choanephora cucurbitarum</name>
    <dbReference type="NCBI Taxonomy" id="101091"/>
    <lineage>
        <taxon>Eukaryota</taxon>
        <taxon>Fungi</taxon>
        <taxon>Fungi incertae sedis</taxon>
        <taxon>Mucoromycota</taxon>
        <taxon>Mucoromycotina</taxon>
        <taxon>Mucoromycetes</taxon>
        <taxon>Mucorales</taxon>
        <taxon>Mucorineae</taxon>
        <taxon>Choanephoraceae</taxon>
        <taxon>Choanephoroideae</taxon>
        <taxon>Choanephora</taxon>
    </lineage>
</organism>
<accession>A0A1C7NMG9</accession>
<proteinExistence type="predicted"/>
<evidence type="ECO:0000313" key="1">
    <source>
        <dbReference type="EMBL" id="OBZ90218.1"/>
    </source>
</evidence>
<dbReference type="Proteomes" id="UP000093000">
    <property type="component" value="Unassembled WGS sequence"/>
</dbReference>
<name>A0A1C7NMG9_9FUNG</name>
<gene>
    <name evidence="1" type="ORF">A0J61_01720</name>
</gene>
<dbReference type="EMBL" id="LUGH01000058">
    <property type="protein sequence ID" value="OBZ90218.1"/>
    <property type="molecule type" value="Genomic_DNA"/>
</dbReference>
<reference evidence="1 2" key="1">
    <citation type="submission" date="2016-03" db="EMBL/GenBank/DDBJ databases">
        <title>Choanephora cucurbitarum.</title>
        <authorList>
            <person name="Min B."/>
            <person name="Park H."/>
            <person name="Park J.-H."/>
            <person name="Shin H.-D."/>
            <person name="Choi I.-G."/>
        </authorList>
    </citation>
    <scope>NUCLEOTIDE SEQUENCE [LARGE SCALE GENOMIC DNA]</scope>
    <source>
        <strain evidence="1 2">KUS-F28377</strain>
    </source>
</reference>
<keyword evidence="2" id="KW-1185">Reference proteome</keyword>
<comment type="caution">
    <text evidence="1">The sequence shown here is derived from an EMBL/GenBank/DDBJ whole genome shotgun (WGS) entry which is preliminary data.</text>
</comment>
<dbReference type="OrthoDB" id="2263680at2759"/>
<protein>
    <submittedName>
        <fullName evidence="1">Uncharacterized protein</fullName>
    </submittedName>
</protein>
<evidence type="ECO:0000313" key="2">
    <source>
        <dbReference type="Proteomes" id="UP000093000"/>
    </source>
</evidence>
<dbReference type="InParanoid" id="A0A1C7NMG9"/>
<sequence length="343" mass="39410">MMSIKDRRSRRSAVWKRMPHQLKGLLRKKEELKQSISSPSLLSSSSFDATSSSLVPSKVAFAKTKQPPLIHRLFPSTKNRHKAVLQIKKQQWDQTETEFDIYEPEGSICQQLMSFLSPSFEIAAEAVKQEGWPQCLTTEKLDEMSRIYMATLHKIRLLGHFSLEQQLSIHRLLSDLQYPTDNLQSIHQQSLHKKSLLARVPHQHPHLFQREFSSLLSGKAMIDSVLLPNRKPRRTRYIFMLLSTPVSHIKDGIHPITETLGKLRKPFAETSNVIIADELEDQHHASFVPAEYLLDPVTLHSNFYNKQPSPLYHRLETKLSCTTITQYLSSAEQNMAKLGIQTN</sequence>
<dbReference type="AlphaFoldDB" id="A0A1C7NMG9"/>